<dbReference type="PANTHER" id="PTHR43033:SF1">
    <property type="entry name" value="TRNA(ILE)-LYSIDINE SYNTHASE-RELATED"/>
    <property type="match status" value="1"/>
</dbReference>
<evidence type="ECO:0000259" key="7">
    <source>
        <dbReference type="Pfam" id="PF01171"/>
    </source>
</evidence>
<dbReference type="InterPro" id="IPR012795">
    <property type="entry name" value="tRNA_Ile_lys_synt_N"/>
</dbReference>
<dbReference type="EC" id="6.3.4.19" evidence="1"/>
<dbReference type="InterPro" id="IPR011063">
    <property type="entry name" value="TilS/TtcA_N"/>
</dbReference>
<evidence type="ECO:0000313" key="9">
    <source>
        <dbReference type="Proteomes" id="UP001165121"/>
    </source>
</evidence>
<keyword evidence="4" id="KW-0547">Nucleotide-binding</keyword>
<keyword evidence="2" id="KW-0436">Ligase</keyword>
<dbReference type="InterPro" id="IPR012094">
    <property type="entry name" value="tRNA_Ile_lys_synt"/>
</dbReference>
<dbReference type="HAMAP" id="MF_01161">
    <property type="entry name" value="tRNA_Ile_lys_synt"/>
    <property type="match status" value="1"/>
</dbReference>
<dbReference type="GO" id="GO:0008033">
    <property type="term" value="P:tRNA processing"/>
    <property type="evidence" value="ECO:0007669"/>
    <property type="project" value="UniProtKB-KW"/>
</dbReference>
<dbReference type="Proteomes" id="UP001165121">
    <property type="component" value="Unassembled WGS sequence"/>
</dbReference>
<dbReference type="NCBIfam" id="TIGR02432">
    <property type="entry name" value="lysidine_TilS_N"/>
    <property type="match status" value="1"/>
</dbReference>
<dbReference type="InterPro" id="IPR014729">
    <property type="entry name" value="Rossmann-like_a/b/a_fold"/>
</dbReference>
<gene>
    <name evidence="8" type="ORF">Pfra01_001457400</name>
</gene>
<dbReference type="OrthoDB" id="198857at2759"/>
<evidence type="ECO:0000256" key="6">
    <source>
        <dbReference type="ARBA" id="ARBA00048539"/>
    </source>
</evidence>
<evidence type="ECO:0000256" key="2">
    <source>
        <dbReference type="ARBA" id="ARBA00022598"/>
    </source>
</evidence>
<dbReference type="SUPFAM" id="SSF52402">
    <property type="entry name" value="Adenine nucleotide alpha hydrolases-like"/>
    <property type="match status" value="1"/>
</dbReference>
<reference evidence="8" key="1">
    <citation type="submission" date="2023-04" db="EMBL/GenBank/DDBJ databases">
        <title>Phytophthora fragariaefolia NBRC 109709.</title>
        <authorList>
            <person name="Ichikawa N."/>
            <person name="Sato H."/>
            <person name="Tonouchi N."/>
        </authorList>
    </citation>
    <scope>NUCLEOTIDE SEQUENCE</scope>
    <source>
        <strain evidence="8">NBRC 109709</strain>
    </source>
</reference>
<keyword evidence="5" id="KW-0067">ATP-binding</keyword>
<keyword evidence="3" id="KW-0819">tRNA processing</keyword>
<accession>A0A9W7CWI5</accession>
<dbReference type="Gene3D" id="3.40.50.620">
    <property type="entry name" value="HUPs"/>
    <property type="match status" value="1"/>
</dbReference>
<dbReference type="GO" id="GO:0032267">
    <property type="term" value="F:tRNA(Ile)-lysidine synthase activity"/>
    <property type="evidence" value="ECO:0007669"/>
    <property type="project" value="UniProtKB-EC"/>
</dbReference>
<keyword evidence="9" id="KW-1185">Reference proteome</keyword>
<feature type="domain" description="tRNA(Ile)-lysidine/2-thiocytidine synthase N-terminal" evidence="7">
    <location>
        <begin position="21"/>
        <end position="238"/>
    </location>
</feature>
<dbReference type="Pfam" id="PF01171">
    <property type="entry name" value="ATP_bind_3"/>
    <property type="match status" value="1"/>
</dbReference>
<evidence type="ECO:0000256" key="3">
    <source>
        <dbReference type="ARBA" id="ARBA00022694"/>
    </source>
</evidence>
<comment type="catalytic activity">
    <reaction evidence="6">
        <text>cytidine(34) in tRNA(Ile2) + L-lysine + ATP = lysidine(34) in tRNA(Ile2) + AMP + diphosphate + H(+)</text>
        <dbReference type="Rhea" id="RHEA:43744"/>
        <dbReference type="Rhea" id="RHEA-COMP:10625"/>
        <dbReference type="Rhea" id="RHEA-COMP:10670"/>
        <dbReference type="ChEBI" id="CHEBI:15378"/>
        <dbReference type="ChEBI" id="CHEBI:30616"/>
        <dbReference type="ChEBI" id="CHEBI:32551"/>
        <dbReference type="ChEBI" id="CHEBI:33019"/>
        <dbReference type="ChEBI" id="CHEBI:82748"/>
        <dbReference type="ChEBI" id="CHEBI:83665"/>
        <dbReference type="ChEBI" id="CHEBI:456215"/>
        <dbReference type="EC" id="6.3.4.19"/>
    </reaction>
</comment>
<dbReference type="PANTHER" id="PTHR43033">
    <property type="entry name" value="TRNA(ILE)-LYSIDINE SYNTHASE-RELATED"/>
    <property type="match status" value="1"/>
</dbReference>
<evidence type="ECO:0000256" key="5">
    <source>
        <dbReference type="ARBA" id="ARBA00022840"/>
    </source>
</evidence>
<name>A0A9W7CWI5_9STRA</name>
<dbReference type="EMBL" id="BSXT01001524">
    <property type="protein sequence ID" value="GMF43279.1"/>
    <property type="molecule type" value="Genomic_DNA"/>
</dbReference>
<proteinExistence type="inferred from homology"/>
<dbReference type="CDD" id="cd01992">
    <property type="entry name" value="TilS_N"/>
    <property type="match status" value="1"/>
</dbReference>
<evidence type="ECO:0000256" key="4">
    <source>
        <dbReference type="ARBA" id="ARBA00022741"/>
    </source>
</evidence>
<dbReference type="AlphaFoldDB" id="A0A9W7CWI5"/>
<dbReference type="GO" id="GO:0005524">
    <property type="term" value="F:ATP binding"/>
    <property type="evidence" value="ECO:0007669"/>
    <property type="project" value="UniProtKB-KW"/>
</dbReference>
<organism evidence="8 9">
    <name type="scientific">Phytophthora fragariaefolia</name>
    <dbReference type="NCBI Taxonomy" id="1490495"/>
    <lineage>
        <taxon>Eukaryota</taxon>
        <taxon>Sar</taxon>
        <taxon>Stramenopiles</taxon>
        <taxon>Oomycota</taxon>
        <taxon>Peronosporomycetes</taxon>
        <taxon>Peronosporales</taxon>
        <taxon>Peronosporaceae</taxon>
        <taxon>Phytophthora</taxon>
    </lineage>
</organism>
<comment type="caution">
    <text evidence="8">The sequence shown here is derived from an EMBL/GenBank/DDBJ whole genome shotgun (WGS) entry which is preliminary data.</text>
</comment>
<evidence type="ECO:0000313" key="8">
    <source>
        <dbReference type="EMBL" id="GMF43279.1"/>
    </source>
</evidence>
<protein>
    <recommendedName>
        <fullName evidence="1">tRNA(Ile)-lysidine synthetase</fullName>
        <ecNumber evidence="1">6.3.4.19</ecNumber>
    </recommendedName>
</protein>
<sequence length="246" mass="27649">MALNFYGMLAGRRAPAGEFPIAVAVSGGADSMALMLLLREHLQSNRIKTPLMAVTVDHQLRAESSREAQEVGHICAKHGGITHLTKVCEWHTDKEAAGRDGAEKGSLRFVKPREGKMEEQARLYRYGLLKQVCKEHRVRCLFVAHNLGDQLETTLFRLGRASGINGLAGIANQVPFFTLDEPELKIQGQKPAEDVKLVRPLLSVTKDQLIETCKRFQQTWIHDPSNDDLVYDRVRIREVRMVDLIV</sequence>
<evidence type="ECO:0000256" key="1">
    <source>
        <dbReference type="ARBA" id="ARBA00013267"/>
    </source>
</evidence>